<gene>
    <name evidence="1" type="ORF">H1R19_01330</name>
</gene>
<accession>A0A7D7LY98</accession>
<sequence>MLMKPMSLKKDSAIKAALVVVCALVISVVLYAGLVRNDAEPVPSSSVSLDFTALPDGDLPGDFADGAPATNSNDHVPPASRMRIVDGAMTFTPTEPGTVAGYLSTPDLLSPVTGMRARWVFRPGKGTMGAIALVVSKGIKAEQFPPLTPPISIHLVITPVNWNLAVQNPSQDQGLQYVGQGFLKAELETDGKTEYDVGVRIDQGTATIDLPDGTSATVKDPRISQWSGNFATFEVFANHGSTDANGAFREIWAASGDS</sequence>
<proteinExistence type="predicted"/>
<dbReference type="RefSeq" id="WP_188330869.1">
    <property type="nucleotide sequence ID" value="NZ_CP059491.1"/>
</dbReference>
<reference evidence="2" key="1">
    <citation type="submission" date="2020-07" db="EMBL/GenBank/DDBJ databases">
        <title>novel species isolated from the respiratory tract of Marmot.</title>
        <authorList>
            <person name="Zhang G."/>
        </authorList>
    </citation>
    <scope>NUCLEOTIDE SEQUENCE [LARGE SCALE GENOMIC DNA]</scope>
    <source>
        <strain evidence="2">686</strain>
    </source>
</reference>
<evidence type="ECO:0000313" key="2">
    <source>
        <dbReference type="Proteomes" id="UP000515663"/>
    </source>
</evidence>
<organism evidence="1 2">
    <name type="scientific">Gordonia jinghuaiqii</name>
    <dbReference type="NCBI Taxonomy" id="2758710"/>
    <lineage>
        <taxon>Bacteria</taxon>
        <taxon>Bacillati</taxon>
        <taxon>Actinomycetota</taxon>
        <taxon>Actinomycetes</taxon>
        <taxon>Mycobacteriales</taxon>
        <taxon>Gordoniaceae</taxon>
        <taxon>Gordonia</taxon>
    </lineage>
</organism>
<dbReference type="EMBL" id="CP059491">
    <property type="protein sequence ID" value="QMT01876.1"/>
    <property type="molecule type" value="Genomic_DNA"/>
</dbReference>
<protein>
    <submittedName>
        <fullName evidence="1">Uncharacterized protein</fullName>
    </submittedName>
</protein>
<dbReference type="AlphaFoldDB" id="A0A7D7LY98"/>
<evidence type="ECO:0000313" key="1">
    <source>
        <dbReference type="EMBL" id="QMT01876.1"/>
    </source>
</evidence>
<name>A0A7D7LY98_9ACTN</name>
<keyword evidence="2" id="KW-1185">Reference proteome</keyword>
<dbReference type="KEGG" id="gji:H1R19_01330"/>
<dbReference type="Proteomes" id="UP000515663">
    <property type="component" value="Chromosome"/>
</dbReference>